<keyword evidence="2" id="KW-0812">Transmembrane</keyword>
<feature type="non-terminal residue" evidence="3">
    <location>
        <position position="297"/>
    </location>
</feature>
<keyword evidence="2" id="KW-1133">Transmembrane helix</keyword>
<evidence type="ECO:0000256" key="1">
    <source>
        <dbReference type="SAM" id="MobiDB-lite"/>
    </source>
</evidence>
<feature type="compositionally biased region" description="Basic residues" evidence="1">
    <location>
        <begin position="280"/>
        <end position="297"/>
    </location>
</feature>
<feature type="region of interest" description="Disordered" evidence="1">
    <location>
        <begin position="274"/>
        <end position="297"/>
    </location>
</feature>
<reference evidence="3" key="1">
    <citation type="submission" date="2023-10" db="EMBL/GenBank/DDBJ databases">
        <title>Genome assemblies of two species of porcelain crab, Petrolisthes cinctipes and Petrolisthes manimaculis (Anomura: Porcellanidae).</title>
        <authorList>
            <person name="Angst P."/>
        </authorList>
    </citation>
    <scope>NUCLEOTIDE SEQUENCE</scope>
    <source>
        <strain evidence="3">PB745_01</strain>
        <tissue evidence="3">Gill</tissue>
    </source>
</reference>
<protein>
    <recommendedName>
        <fullName evidence="5">VWFC domain-containing protein</fullName>
    </recommendedName>
</protein>
<keyword evidence="4" id="KW-1185">Reference proteome</keyword>
<evidence type="ECO:0008006" key="5">
    <source>
        <dbReference type="Google" id="ProtNLM"/>
    </source>
</evidence>
<dbReference type="Proteomes" id="UP001286313">
    <property type="component" value="Unassembled WGS sequence"/>
</dbReference>
<feature type="region of interest" description="Disordered" evidence="1">
    <location>
        <begin position="58"/>
        <end position="79"/>
    </location>
</feature>
<organism evidence="3 4">
    <name type="scientific">Petrolisthes cinctipes</name>
    <name type="common">Flat porcelain crab</name>
    <dbReference type="NCBI Taxonomy" id="88211"/>
    <lineage>
        <taxon>Eukaryota</taxon>
        <taxon>Metazoa</taxon>
        <taxon>Ecdysozoa</taxon>
        <taxon>Arthropoda</taxon>
        <taxon>Crustacea</taxon>
        <taxon>Multicrustacea</taxon>
        <taxon>Malacostraca</taxon>
        <taxon>Eumalacostraca</taxon>
        <taxon>Eucarida</taxon>
        <taxon>Decapoda</taxon>
        <taxon>Pleocyemata</taxon>
        <taxon>Anomura</taxon>
        <taxon>Galatheoidea</taxon>
        <taxon>Porcellanidae</taxon>
        <taxon>Petrolisthes</taxon>
    </lineage>
</organism>
<evidence type="ECO:0000256" key="2">
    <source>
        <dbReference type="SAM" id="Phobius"/>
    </source>
</evidence>
<dbReference type="AlphaFoldDB" id="A0AAE1EMC9"/>
<evidence type="ECO:0000313" key="4">
    <source>
        <dbReference type="Proteomes" id="UP001286313"/>
    </source>
</evidence>
<feature type="transmembrane region" description="Helical" evidence="2">
    <location>
        <begin position="224"/>
        <end position="246"/>
    </location>
</feature>
<sequence length="297" mass="33059">WTRVEDAFDASATNVAAWPNVISSVWVDWPGIPVAARYVPVKVRAFHFFLNAFNPPHQTRRGSTLSQPPPTTNTHTQTHKPCNDSHVAGCVVGGKVVGVGRVWWRGRCIRCRCVADGYTECDVIKCTHPCTTTTTTTPTANKILRDLCCSPCTGGGAGAVGGDTGKNDDDMGGLTWVDPAQRETVLYPDHSSNDQHHQQQHHQHQHTPGDGTTKSAVQASPVEWWQVWVIVTPLVLVAVLVCGAALRYWRGYHHDKYHINAFRPTETEKLRPVATADDHHHHHHHINNHNNQRVRHL</sequence>
<name>A0AAE1EMC9_PETCI</name>
<gene>
    <name evidence="3" type="ORF">Pcinc_036067</name>
</gene>
<keyword evidence="2" id="KW-0472">Membrane</keyword>
<accession>A0AAE1EMC9</accession>
<evidence type="ECO:0000313" key="3">
    <source>
        <dbReference type="EMBL" id="KAK3857697.1"/>
    </source>
</evidence>
<feature type="region of interest" description="Disordered" evidence="1">
    <location>
        <begin position="187"/>
        <end position="215"/>
    </location>
</feature>
<proteinExistence type="predicted"/>
<comment type="caution">
    <text evidence="3">The sequence shown here is derived from an EMBL/GenBank/DDBJ whole genome shotgun (WGS) entry which is preliminary data.</text>
</comment>
<dbReference type="EMBL" id="JAWQEG010005544">
    <property type="protein sequence ID" value="KAK3857697.1"/>
    <property type="molecule type" value="Genomic_DNA"/>
</dbReference>